<comment type="caution">
    <text evidence="2">The sequence shown here is derived from an EMBL/GenBank/DDBJ whole genome shotgun (WGS) entry which is preliminary data.</text>
</comment>
<keyword evidence="1" id="KW-0732">Signal</keyword>
<keyword evidence="3" id="KW-1185">Reference proteome</keyword>
<reference evidence="2 3" key="1">
    <citation type="submission" date="2023-06" db="EMBL/GenBank/DDBJ databases">
        <authorList>
            <person name="Zeman M."/>
            <person name="Kubasova T."/>
            <person name="Jahodarova E."/>
            <person name="Nykrynova M."/>
            <person name="Rychlik I."/>
        </authorList>
    </citation>
    <scope>NUCLEOTIDE SEQUENCE [LARGE SCALE GENOMIC DNA]</scope>
    <source>
        <strain evidence="2 3">ET4</strain>
    </source>
</reference>
<accession>A0ABT7U1K2</accession>
<dbReference type="Proteomes" id="UP001228403">
    <property type="component" value="Unassembled WGS sequence"/>
</dbReference>
<sequence>MIKKTLLQILSLIFLLGISNVAYAQMPEPEPTVFIMVNGNQTPMRTITSQTEEKKGWDIQGITVGKKLIRYFWGKQSKQLTDQKPCFVIYPKECTLNDYALIRLNKRRDHRRLPYAELNECGYTRINIDSFVIENLPDMGFSVRPKEDLFPGEYILVNLKQTPCNESGDIVAYDFSVPGK</sequence>
<proteinExistence type="predicted"/>
<dbReference type="EMBL" id="JAUDCF010000001">
    <property type="protein sequence ID" value="MDM8144397.1"/>
    <property type="molecule type" value="Genomic_DNA"/>
</dbReference>
<organism evidence="2 3">
    <name type="scientific">Bacteroides eggerthii</name>
    <dbReference type="NCBI Taxonomy" id="28111"/>
    <lineage>
        <taxon>Bacteria</taxon>
        <taxon>Pseudomonadati</taxon>
        <taxon>Bacteroidota</taxon>
        <taxon>Bacteroidia</taxon>
        <taxon>Bacteroidales</taxon>
        <taxon>Bacteroidaceae</taxon>
        <taxon>Bacteroides</taxon>
    </lineage>
</organism>
<gene>
    <name evidence="2" type="ORF">QUW02_00360</name>
</gene>
<evidence type="ECO:0000256" key="1">
    <source>
        <dbReference type="SAM" id="SignalP"/>
    </source>
</evidence>
<reference evidence="3" key="2">
    <citation type="submission" date="2023-07" db="EMBL/GenBank/DDBJ databases">
        <title>Identification and characterization of horizontal gene transfer across gut microbiota members of farm animals based on homology search.</title>
        <authorList>
            <person name="Schwarzerova J."/>
            <person name="Nykrynova M."/>
            <person name="Jureckova K."/>
            <person name="Cejkova D."/>
            <person name="Rychlik I."/>
        </authorList>
    </citation>
    <scope>NUCLEOTIDE SEQUENCE [LARGE SCALE GENOMIC DNA]</scope>
    <source>
        <strain evidence="3">ET4</strain>
    </source>
</reference>
<protein>
    <submittedName>
        <fullName evidence="2">Uncharacterized protein</fullName>
    </submittedName>
</protein>
<evidence type="ECO:0000313" key="3">
    <source>
        <dbReference type="Proteomes" id="UP001228403"/>
    </source>
</evidence>
<feature type="chain" id="PRO_5046430716" evidence="1">
    <location>
        <begin position="25"/>
        <end position="180"/>
    </location>
</feature>
<feature type="signal peptide" evidence="1">
    <location>
        <begin position="1"/>
        <end position="24"/>
    </location>
</feature>
<name>A0ABT7U1K2_9BACE</name>
<evidence type="ECO:0000313" key="2">
    <source>
        <dbReference type="EMBL" id="MDM8144397.1"/>
    </source>
</evidence>